<comment type="subcellular location">
    <subcellularLocation>
        <location evidence="1">Membrane</location>
        <topology evidence="1">Multi-pass membrane protein</topology>
    </subcellularLocation>
</comment>
<feature type="region of interest" description="Disordered" evidence="6">
    <location>
        <begin position="277"/>
        <end position="301"/>
    </location>
</feature>
<evidence type="ECO:0000256" key="4">
    <source>
        <dbReference type="ARBA" id="ARBA00023136"/>
    </source>
</evidence>
<proteinExistence type="inferred from homology"/>
<comment type="similarity">
    <text evidence="5">Belongs to the SAT4 family.</text>
</comment>
<dbReference type="InterPro" id="IPR049326">
    <property type="entry name" value="Rhodopsin_dom_fungi"/>
</dbReference>
<evidence type="ECO:0000259" key="8">
    <source>
        <dbReference type="Pfam" id="PF20684"/>
    </source>
</evidence>
<organism evidence="9 10">
    <name type="scientific">Pseudallescheria apiosperma</name>
    <name type="common">Scedosporium apiospermum</name>
    <dbReference type="NCBI Taxonomy" id="563466"/>
    <lineage>
        <taxon>Eukaryota</taxon>
        <taxon>Fungi</taxon>
        <taxon>Dikarya</taxon>
        <taxon>Ascomycota</taxon>
        <taxon>Pezizomycotina</taxon>
        <taxon>Sordariomycetes</taxon>
        <taxon>Hypocreomycetidae</taxon>
        <taxon>Microascales</taxon>
        <taxon>Microascaceae</taxon>
        <taxon>Scedosporium</taxon>
    </lineage>
</organism>
<dbReference type="GeneID" id="27721098"/>
<protein>
    <recommendedName>
        <fullName evidence="8">Rhodopsin domain-containing protein</fullName>
    </recommendedName>
</protein>
<reference evidence="9 10" key="1">
    <citation type="journal article" date="2014" name="Genome Announc.">
        <title>Draft genome sequence of the pathogenic fungus Scedosporium apiospermum.</title>
        <authorList>
            <person name="Vandeputte P."/>
            <person name="Ghamrawi S."/>
            <person name="Rechenmann M."/>
            <person name="Iltis A."/>
            <person name="Giraud S."/>
            <person name="Fleury M."/>
            <person name="Thornton C."/>
            <person name="Delhaes L."/>
            <person name="Meyer W."/>
            <person name="Papon N."/>
            <person name="Bouchara J.P."/>
        </authorList>
    </citation>
    <scope>NUCLEOTIDE SEQUENCE [LARGE SCALE GENOMIC DNA]</scope>
    <source>
        <strain evidence="9 10">IHEM 14462</strain>
    </source>
</reference>
<feature type="transmembrane region" description="Helical" evidence="7">
    <location>
        <begin position="15"/>
        <end position="33"/>
    </location>
</feature>
<feature type="domain" description="Rhodopsin" evidence="8">
    <location>
        <begin position="29"/>
        <end position="265"/>
    </location>
</feature>
<dbReference type="AlphaFoldDB" id="A0A084GE96"/>
<keyword evidence="3 7" id="KW-1133">Transmembrane helix</keyword>
<accession>A0A084GE96</accession>
<feature type="transmembrane region" description="Helical" evidence="7">
    <location>
        <begin position="45"/>
        <end position="66"/>
    </location>
</feature>
<dbReference type="RefSeq" id="XP_016645457.1">
    <property type="nucleotide sequence ID" value="XM_016785160.1"/>
</dbReference>
<evidence type="ECO:0000313" key="10">
    <source>
        <dbReference type="Proteomes" id="UP000028545"/>
    </source>
</evidence>
<feature type="transmembrane region" description="Helical" evidence="7">
    <location>
        <begin position="241"/>
        <end position="264"/>
    </location>
</feature>
<dbReference type="Proteomes" id="UP000028545">
    <property type="component" value="Unassembled WGS sequence"/>
</dbReference>
<dbReference type="VEuPathDB" id="FungiDB:SAPIO_CDS2026"/>
<feature type="transmembrane region" description="Helical" evidence="7">
    <location>
        <begin position="163"/>
        <end position="184"/>
    </location>
</feature>
<keyword evidence="2 7" id="KW-0812">Transmembrane</keyword>
<feature type="transmembrane region" description="Helical" evidence="7">
    <location>
        <begin position="86"/>
        <end position="114"/>
    </location>
</feature>
<evidence type="ECO:0000256" key="5">
    <source>
        <dbReference type="ARBA" id="ARBA00038359"/>
    </source>
</evidence>
<feature type="transmembrane region" description="Helical" evidence="7">
    <location>
        <begin position="204"/>
        <end position="221"/>
    </location>
</feature>
<evidence type="ECO:0000256" key="3">
    <source>
        <dbReference type="ARBA" id="ARBA00022989"/>
    </source>
</evidence>
<feature type="compositionally biased region" description="Basic residues" evidence="6">
    <location>
        <begin position="290"/>
        <end position="301"/>
    </location>
</feature>
<sequence>MDNLISSVPKGTKETFWVLISSSTVFIFLRFYYKQRRGRGLHRDDLVLFAAWLPLVANGIIITVILDLLNSAQTTPPSVDTLNSMVLLGMFSTTLSLMSQAWSKSSFAITLLYVSDGWMAYFLWFAIISINSLVGTAALLFWIGCTPLEKSWRPLVEGTCWDVRINIVFNIIVSAYSGVMDLLFAAMSWKIILPLNLEIKEKMGCVIAMSMGIFAGAAAFIKCSKFPSIDPENMGDTMQLAIWSVVEPAVTIIAASIPALRLLVRSFAAKKQPAAKDAEEKFASDPSHTFHSRRLRRGTQT</sequence>
<evidence type="ECO:0000256" key="2">
    <source>
        <dbReference type="ARBA" id="ARBA00022692"/>
    </source>
</evidence>
<dbReference type="GO" id="GO:0016020">
    <property type="term" value="C:membrane"/>
    <property type="evidence" value="ECO:0007669"/>
    <property type="project" value="UniProtKB-SubCell"/>
</dbReference>
<dbReference type="InterPro" id="IPR052337">
    <property type="entry name" value="SAT4-like"/>
</dbReference>
<evidence type="ECO:0000256" key="7">
    <source>
        <dbReference type="SAM" id="Phobius"/>
    </source>
</evidence>
<name>A0A084GE96_PSEDA</name>
<dbReference type="EMBL" id="JOWA01000077">
    <property type="protein sequence ID" value="KEZ45658.1"/>
    <property type="molecule type" value="Genomic_DNA"/>
</dbReference>
<gene>
    <name evidence="9" type="ORF">SAPIO_CDS2026</name>
</gene>
<dbReference type="HOGENOM" id="CLU_028200_3_0_1"/>
<dbReference type="OrthoDB" id="5417887at2759"/>
<keyword evidence="4 7" id="KW-0472">Membrane</keyword>
<evidence type="ECO:0000256" key="1">
    <source>
        <dbReference type="ARBA" id="ARBA00004141"/>
    </source>
</evidence>
<dbReference type="PANTHER" id="PTHR33048">
    <property type="entry name" value="PTH11-LIKE INTEGRAL MEMBRANE PROTEIN (AFU_ORTHOLOGUE AFUA_5G11245)"/>
    <property type="match status" value="1"/>
</dbReference>
<comment type="caution">
    <text evidence="9">The sequence shown here is derived from an EMBL/GenBank/DDBJ whole genome shotgun (WGS) entry which is preliminary data.</text>
</comment>
<keyword evidence="10" id="KW-1185">Reference proteome</keyword>
<dbReference type="KEGG" id="sapo:SAPIO_CDS2026"/>
<dbReference type="PANTHER" id="PTHR33048:SF42">
    <property type="entry name" value="INTEGRAL MEMBRANE PROTEIN"/>
    <property type="match status" value="1"/>
</dbReference>
<feature type="transmembrane region" description="Helical" evidence="7">
    <location>
        <begin position="121"/>
        <end position="143"/>
    </location>
</feature>
<evidence type="ECO:0000256" key="6">
    <source>
        <dbReference type="SAM" id="MobiDB-lite"/>
    </source>
</evidence>
<dbReference type="OMA" id="FWIGCVP"/>
<dbReference type="Pfam" id="PF20684">
    <property type="entry name" value="Fung_rhodopsin"/>
    <property type="match status" value="1"/>
</dbReference>
<evidence type="ECO:0000313" key="9">
    <source>
        <dbReference type="EMBL" id="KEZ45658.1"/>
    </source>
</evidence>